<dbReference type="Proteomes" id="UP001187531">
    <property type="component" value="Unassembled WGS sequence"/>
</dbReference>
<dbReference type="PANTHER" id="PTHR21100">
    <property type="entry name" value="PREFOLDIN SUBUNIT 4"/>
    <property type="match status" value="1"/>
</dbReference>
<dbReference type="CDD" id="cd23165">
    <property type="entry name" value="Prefoldin_4"/>
    <property type="match status" value="1"/>
</dbReference>
<keyword evidence="8" id="KW-1185">Reference proteome</keyword>
<dbReference type="GO" id="GO:0005737">
    <property type="term" value="C:cytoplasm"/>
    <property type="evidence" value="ECO:0007669"/>
    <property type="project" value="TreeGrafter"/>
</dbReference>
<dbReference type="FunFam" id="1.10.287.370:FF:000005">
    <property type="entry name" value="Prefoldin subunit 4"/>
    <property type="match status" value="1"/>
</dbReference>
<evidence type="ECO:0000313" key="8">
    <source>
        <dbReference type="Proteomes" id="UP001187531"/>
    </source>
</evidence>
<dbReference type="Pfam" id="PF01920">
    <property type="entry name" value="Prefoldin_2"/>
    <property type="match status" value="1"/>
</dbReference>
<dbReference type="InterPro" id="IPR002777">
    <property type="entry name" value="PFD_beta-like"/>
</dbReference>
<reference evidence="7" key="1">
    <citation type="submission" date="2023-07" db="EMBL/GenBank/DDBJ databases">
        <title>Chromosome-level genome assembly of Artemia franciscana.</title>
        <authorList>
            <person name="Jo E."/>
        </authorList>
    </citation>
    <scope>NUCLEOTIDE SEQUENCE</scope>
    <source>
        <tissue evidence="7">Whole body</tissue>
    </source>
</reference>
<sequence>MANKNFNADTDVHILEEDQQKINKFARLNARFEELKDELKSMQNDLKNIEDASDDIMLLDEAAGPIPFMIGEAFIHCSQDEAQERLSSSKTGLENQMKSLEYAMNEVKSNMSDLKTQLYAKFGSNINLEADEE</sequence>
<proteinExistence type="inferred from homology"/>
<dbReference type="GO" id="GO:0051082">
    <property type="term" value="F:unfolded protein binding"/>
    <property type="evidence" value="ECO:0007669"/>
    <property type="project" value="InterPro"/>
</dbReference>
<dbReference type="SUPFAM" id="SSF46579">
    <property type="entry name" value="Prefoldin"/>
    <property type="match status" value="1"/>
</dbReference>
<keyword evidence="6" id="KW-0175">Coiled coil</keyword>
<gene>
    <name evidence="7" type="ORF">QYM36_002917</name>
</gene>
<accession>A0AA88I712</accession>
<dbReference type="GO" id="GO:0016272">
    <property type="term" value="C:prefoldin complex"/>
    <property type="evidence" value="ECO:0007669"/>
    <property type="project" value="UniProtKB-UniRule"/>
</dbReference>
<dbReference type="Gene3D" id="1.10.287.370">
    <property type="match status" value="1"/>
</dbReference>
<comment type="similarity">
    <text evidence="1 5">Belongs to the prefoldin subunit beta family.</text>
</comment>
<feature type="coiled-coil region" evidence="6">
    <location>
        <begin position="25"/>
        <end position="52"/>
    </location>
</feature>
<evidence type="ECO:0000256" key="6">
    <source>
        <dbReference type="SAM" id="Coils"/>
    </source>
</evidence>
<comment type="subunit">
    <text evidence="2 5">Heterohexamer of two PFD-alpha type and four PFD-beta type subunits.</text>
</comment>
<dbReference type="AlphaFoldDB" id="A0AA88I712"/>
<evidence type="ECO:0000256" key="1">
    <source>
        <dbReference type="ARBA" id="ARBA00008045"/>
    </source>
</evidence>
<dbReference type="GO" id="GO:0006457">
    <property type="term" value="P:protein folding"/>
    <property type="evidence" value="ECO:0007669"/>
    <property type="project" value="UniProtKB-UniRule"/>
</dbReference>
<comment type="caution">
    <text evidence="7">The sequence shown here is derived from an EMBL/GenBank/DDBJ whole genome shotgun (WGS) entry which is preliminary data.</text>
</comment>
<evidence type="ECO:0000256" key="4">
    <source>
        <dbReference type="ARBA" id="ARBA00024667"/>
    </source>
</evidence>
<feature type="coiled-coil region" evidence="6">
    <location>
        <begin position="90"/>
        <end position="117"/>
    </location>
</feature>
<evidence type="ECO:0000256" key="5">
    <source>
        <dbReference type="PIRNR" id="PIRNR016477"/>
    </source>
</evidence>
<evidence type="ECO:0000313" key="7">
    <source>
        <dbReference type="EMBL" id="KAK2722539.1"/>
    </source>
</evidence>
<evidence type="ECO:0000256" key="3">
    <source>
        <dbReference type="ARBA" id="ARBA00023186"/>
    </source>
</evidence>
<name>A0AA88I712_ARTSF</name>
<evidence type="ECO:0000256" key="2">
    <source>
        <dbReference type="ARBA" id="ARBA00011695"/>
    </source>
</evidence>
<dbReference type="PIRSF" id="PIRSF016477">
    <property type="entry name" value="Prefoldin_subunit_4"/>
    <property type="match status" value="1"/>
</dbReference>
<dbReference type="InterPro" id="IPR016661">
    <property type="entry name" value="PFDN4"/>
</dbReference>
<protein>
    <recommendedName>
        <fullName evidence="5">Prefoldin subunit 4</fullName>
    </recommendedName>
</protein>
<comment type="function">
    <text evidence="4 5">Binds specifically to cytosolic chaperonin (c-CPN) and transfers target proteins to it. Binds to nascent polypeptide chain and promotes folding in an environment in which there are many competing pathways for nonnative proteins.</text>
</comment>
<keyword evidence="3 5" id="KW-0143">Chaperone</keyword>
<dbReference type="PANTHER" id="PTHR21100:SF9">
    <property type="entry name" value="PREFOLDIN SUBUNIT 4"/>
    <property type="match status" value="1"/>
</dbReference>
<dbReference type="EMBL" id="JAVRJZ010000005">
    <property type="protein sequence ID" value="KAK2722539.1"/>
    <property type="molecule type" value="Genomic_DNA"/>
</dbReference>
<organism evidence="7 8">
    <name type="scientific">Artemia franciscana</name>
    <name type="common">Brine shrimp</name>
    <name type="synonym">Artemia sanfranciscana</name>
    <dbReference type="NCBI Taxonomy" id="6661"/>
    <lineage>
        <taxon>Eukaryota</taxon>
        <taxon>Metazoa</taxon>
        <taxon>Ecdysozoa</taxon>
        <taxon>Arthropoda</taxon>
        <taxon>Crustacea</taxon>
        <taxon>Branchiopoda</taxon>
        <taxon>Anostraca</taxon>
        <taxon>Artemiidae</taxon>
        <taxon>Artemia</taxon>
    </lineage>
</organism>
<dbReference type="InterPro" id="IPR009053">
    <property type="entry name" value="Prefoldin"/>
</dbReference>